<feature type="transmembrane region" description="Helical" evidence="1">
    <location>
        <begin position="202"/>
        <end position="222"/>
    </location>
</feature>
<sequence length="226" mass="26073">MMLFLTYTFETTEYANTHPDHLWPWMSDRNAWFYEGLDMVLATRWRIQHRGAGLLIHHEVAFADESALTRYRATLADRGRDPAWEQRRREQDRWYHIVARSVQTAPPVPMALPRRMIRNDAASHDERPARRRQAVAVGLAIPAEEEFVTDEAPAPWFLRDPPGTGTEDDQFPWYSVHAPASAFRMSAPANPAPPDRHTRWRLLVYVGLVALLLSYSLIAWVIEASS</sequence>
<geneLocation type="plasmid" evidence="2">
    <name>unnamed1</name>
</geneLocation>
<keyword evidence="1" id="KW-1133">Transmembrane helix</keyword>
<evidence type="ECO:0008006" key="3">
    <source>
        <dbReference type="Google" id="ProtNLM"/>
    </source>
</evidence>
<name>A0AB39R5A2_9ACTN</name>
<keyword evidence="1" id="KW-0812">Transmembrane</keyword>
<dbReference type="RefSeq" id="WP_369228530.1">
    <property type="nucleotide sequence ID" value="NZ_CP163442.1"/>
</dbReference>
<reference evidence="2" key="1">
    <citation type="submission" date="2024-07" db="EMBL/GenBank/DDBJ databases">
        <authorList>
            <person name="Yu S.T."/>
        </authorList>
    </citation>
    <scope>NUCLEOTIDE SEQUENCE</scope>
    <source>
        <strain evidence="2">R39</strain>
        <plasmid evidence="2">unnamed1</plasmid>
    </source>
</reference>
<protein>
    <recommendedName>
        <fullName evidence="3">DUF4188 domain-containing protein</fullName>
    </recommendedName>
</protein>
<evidence type="ECO:0000313" key="2">
    <source>
        <dbReference type="EMBL" id="XDQ50005.1"/>
    </source>
</evidence>
<keyword evidence="2" id="KW-0614">Plasmid</keyword>
<dbReference type="EMBL" id="CP163442">
    <property type="protein sequence ID" value="XDQ50005.1"/>
    <property type="molecule type" value="Genomic_DNA"/>
</dbReference>
<proteinExistence type="predicted"/>
<accession>A0AB39R5A2</accession>
<dbReference type="AlphaFoldDB" id="A0AB39R5A2"/>
<gene>
    <name evidence="2" type="ORF">AB5J52_48680</name>
</gene>
<keyword evidence="1" id="KW-0472">Membrane</keyword>
<evidence type="ECO:0000256" key="1">
    <source>
        <dbReference type="SAM" id="Phobius"/>
    </source>
</evidence>
<organism evidence="2">
    <name type="scientific">Streptomyces sp. R39</name>
    <dbReference type="NCBI Taxonomy" id="3238631"/>
    <lineage>
        <taxon>Bacteria</taxon>
        <taxon>Bacillati</taxon>
        <taxon>Actinomycetota</taxon>
        <taxon>Actinomycetes</taxon>
        <taxon>Kitasatosporales</taxon>
        <taxon>Streptomycetaceae</taxon>
        <taxon>Streptomyces</taxon>
    </lineage>
</organism>